<dbReference type="PANTHER" id="PTHR11138">
    <property type="entry name" value="METHIONYL-TRNA FORMYLTRANSFERASE"/>
    <property type="match status" value="1"/>
</dbReference>
<proteinExistence type="inferred from homology"/>
<evidence type="ECO:0000259" key="6">
    <source>
        <dbReference type="Pfam" id="PF00551"/>
    </source>
</evidence>
<dbReference type="SUPFAM" id="SSF53328">
    <property type="entry name" value="Formyltransferase"/>
    <property type="match status" value="1"/>
</dbReference>
<protein>
    <recommendedName>
        <fullName evidence="2 5">Methionyl-tRNA formyltransferase</fullName>
        <ecNumber evidence="2 5">2.1.2.9</ecNumber>
    </recommendedName>
</protein>
<dbReference type="eggNOG" id="COG0223">
    <property type="taxonomic scope" value="Bacteria"/>
</dbReference>
<evidence type="ECO:0000313" key="9">
    <source>
        <dbReference type="Proteomes" id="UP000005297"/>
    </source>
</evidence>
<dbReference type="EMBL" id="AATS01000004">
    <property type="protein sequence ID" value="EAU55083.1"/>
    <property type="molecule type" value="Genomic_DNA"/>
</dbReference>
<dbReference type="FunCoup" id="Q0F0E5">
    <property type="interactions" value="495"/>
</dbReference>
<evidence type="ECO:0000256" key="4">
    <source>
        <dbReference type="ARBA" id="ARBA00022917"/>
    </source>
</evidence>
<name>Q0F0E5_9PROT</name>
<comment type="similarity">
    <text evidence="1 5">Belongs to the Fmt family.</text>
</comment>
<feature type="binding site" evidence="5">
    <location>
        <begin position="126"/>
        <end position="129"/>
    </location>
    <ligand>
        <name>(6S)-5,6,7,8-tetrahydrofolate</name>
        <dbReference type="ChEBI" id="CHEBI:57453"/>
    </ligand>
</feature>
<gene>
    <name evidence="5" type="primary">fmt</name>
    <name evidence="8" type="ORF">SPV1_07059</name>
</gene>
<dbReference type="InterPro" id="IPR005794">
    <property type="entry name" value="Fmt"/>
</dbReference>
<dbReference type="PANTHER" id="PTHR11138:SF5">
    <property type="entry name" value="METHIONYL-TRNA FORMYLTRANSFERASE, MITOCHONDRIAL"/>
    <property type="match status" value="1"/>
</dbReference>
<evidence type="ECO:0000256" key="5">
    <source>
        <dbReference type="HAMAP-Rule" id="MF_00182"/>
    </source>
</evidence>
<dbReference type="STRING" id="314344.AL013_10825"/>
<evidence type="ECO:0000256" key="2">
    <source>
        <dbReference type="ARBA" id="ARBA00012261"/>
    </source>
</evidence>
<dbReference type="GO" id="GO:0005829">
    <property type="term" value="C:cytosol"/>
    <property type="evidence" value="ECO:0007669"/>
    <property type="project" value="TreeGrafter"/>
</dbReference>
<dbReference type="OrthoDB" id="5289340at2"/>
<reference evidence="8 9" key="1">
    <citation type="submission" date="2006-09" db="EMBL/GenBank/DDBJ databases">
        <authorList>
            <person name="Emerson D."/>
            <person name="Ferriera S."/>
            <person name="Johnson J."/>
            <person name="Kravitz S."/>
            <person name="Halpern A."/>
            <person name="Remington K."/>
            <person name="Beeson K."/>
            <person name="Tran B."/>
            <person name="Rogers Y.-H."/>
            <person name="Friedman R."/>
            <person name="Venter J.C."/>
        </authorList>
    </citation>
    <scope>NUCLEOTIDE SEQUENCE [LARGE SCALE GENOMIC DNA]</scope>
    <source>
        <strain evidence="8 9">PV-1</strain>
    </source>
</reference>
<feature type="domain" description="Formyl transferase N-terminal" evidence="6">
    <location>
        <begin position="16"/>
        <end position="196"/>
    </location>
</feature>
<dbReference type="HOGENOM" id="CLU_033347_1_2_0"/>
<dbReference type="CDD" id="cd08704">
    <property type="entry name" value="Met_tRNA_FMT_C"/>
    <property type="match status" value="1"/>
</dbReference>
<evidence type="ECO:0000313" key="8">
    <source>
        <dbReference type="EMBL" id="EAU55083.1"/>
    </source>
</evidence>
<comment type="catalytic activity">
    <reaction evidence="5">
        <text>L-methionyl-tRNA(fMet) + (6R)-10-formyltetrahydrofolate = N-formyl-L-methionyl-tRNA(fMet) + (6S)-5,6,7,8-tetrahydrofolate + H(+)</text>
        <dbReference type="Rhea" id="RHEA:24380"/>
        <dbReference type="Rhea" id="RHEA-COMP:9952"/>
        <dbReference type="Rhea" id="RHEA-COMP:9953"/>
        <dbReference type="ChEBI" id="CHEBI:15378"/>
        <dbReference type="ChEBI" id="CHEBI:57453"/>
        <dbReference type="ChEBI" id="CHEBI:78530"/>
        <dbReference type="ChEBI" id="CHEBI:78844"/>
        <dbReference type="ChEBI" id="CHEBI:195366"/>
        <dbReference type="EC" id="2.1.2.9"/>
    </reaction>
</comment>
<dbReference type="Gene3D" id="3.40.50.12230">
    <property type="match status" value="1"/>
</dbReference>
<comment type="function">
    <text evidence="5">Attaches a formyl group to the free amino group of methionyl-tRNA(fMet). The formyl group appears to play a dual role in the initiator identity of N-formylmethionyl-tRNA by promoting its recognition by IF2 and preventing the misappropriation of this tRNA by the elongation apparatus.</text>
</comment>
<comment type="caution">
    <text evidence="8">The sequence shown here is derived from an EMBL/GenBank/DDBJ whole genome shotgun (WGS) entry which is preliminary data.</text>
</comment>
<evidence type="ECO:0000259" key="7">
    <source>
        <dbReference type="Pfam" id="PF02911"/>
    </source>
</evidence>
<dbReference type="InterPro" id="IPR005793">
    <property type="entry name" value="Formyl_trans_C"/>
</dbReference>
<dbReference type="CDD" id="cd08646">
    <property type="entry name" value="FMT_core_Met-tRNA-FMT_N"/>
    <property type="match status" value="1"/>
</dbReference>
<dbReference type="InterPro" id="IPR001555">
    <property type="entry name" value="GART_AS"/>
</dbReference>
<dbReference type="Pfam" id="PF00551">
    <property type="entry name" value="Formyl_trans_N"/>
    <property type="match status" value="1"/>
</dbReference>
<dbReference type="InterPro" id="IPR002376">
    <property type="entry name" value="Formyl_transf_N"/>
</dbReference>
<dbReference type="InterPro" id="IPR011034">
    <property type="entry name" value="Formyl_transferase-like_C_sf"/>
</dbReference>
<keyword evidence="9" id="KW-1185">Reference proteome</keyword>
<evidence type="ECO:0000256" key="3">
    <source>
        <dbReference type="ARBA" id="ARBA00022679"/>
    </source>
</evidence>
<keyword evidence="3 5" id="KW-0808">Transferase</keyword>
<dbReference type="HAMAP" id="MF_00182">
    <property type="entry name" value="Formyl_trans"/>
    <property type="match status" value="1"/>
</dbReference>
<evidence type="ECO:0000256" key="1">
    <source>
        <dbReference type="ARBA" id="ARBA00010699"/>
    </source>
</evidence>
<dbReference type="AlphaFoldDB" id="Q0F0E5"/>
<sequence length="326" mass="34442">MDAQVRPVISFFGENMKIVFAGTPGFSVPCLQALIACRDVDVVGVVSQPDRKSGRGMKLQPSAVKQAALDAGIDVITPERLRDNTEALAWLESKQADMLVVVAFGMILPKSWLEAVKIAAVNVHASLLPRWRGAAPIERALLAGDNQTGVCIMQMEEGLDTGGVYACRTLPIDETTTGSELWFALAPLGAQLLVETLPAIAAGLQPEPQPAEGITYAAKLSNDERVVDWSQPAASVARVVRCFSPQPGARTQAQGKWLKLIVGSVTDQRSTMAAGSVAGTDGALDIVCGDGALYRIESLQPEGKKAMSAADYLRGASLKVGDALTT</sequence>
<dbReference type="InterPro" id="IPR036477">
    <property type="entry name" value="Formyl_transf_N_sf"/>
</dbReference>
<dbReference type="Proteomes" id="UP000005297">
    <property type="component" value="Unassembled WGS sequence"/>
</dbReference>
<keyword evidence="4 5" id="KW-0648">Protein biosynthesis</keyword>
<dbReference type="SUPFAM" id="SSF50486">
    <property type="entry name" value="FMT C-terminal domain-like"/>
    <property type="match status" value="1"/>
</dbReference>
<dbReference type="InParanoid" id="Q0F0E5"/>
<organism evidence="8 9">
    <name type="scientific">Mariprofundus ferrooxydans PV-1</name>
    <dbReference type="NCBI Taxonomy" id="314345"/>
    <lineage>
        <taxon>Bacteria</taxon>
        <taxon>Pseudomonadati</taxon>
        <taxon>Pseudomonadota</taxon>
        <taxon>Candidatius Mariprofundia</taxon>
        <taxon>Mariprofundales</taxon>
        <taxon>Mariprofundaceae</taxon>
        <taxon>Mariprofundus</taxon>
    </lineage>
</organism>
<dbReference type="EC" id="2.1.2.9" evidence="2 5"/>
<dbReference type="InterPro" id="IPR041711">
    <property type="entry name" value="Met-tRNA-FMT_N"/>
</dbReference>
<dbReference type="NCBIfam" id="TIGR00460">
    <property type="entry name" value="fmt"/>
    <property type="match status" value="1"/>
</dbReference>
<dbReference type="InterPro" id="IPR044135">
    <property type="entry name" value="Met-tRNA-FMT_C"/>
</dbReference>
<accession>Q0F0E5</accession>
<feature type="domain" description="Formyl transferase C-terminal" evidence="7">
    <location>
        <begin position="219"/>
        <end position="316"/>
    </location>
</feature>
<dbReference type="PROSITE" id="PS00373">
    <property type="entry name" value="GART"/>
    <property type="match status" value="1"/>
</dbReference>
<dbReference type="GO" id="GO:0004479">
    <property type="term" value="F:methionyl-tRNA formyltransferase activity"/>
    <property type="evidence" value="ECO:0007669"/>
    <property type="project" value="UniProtKB-UniRule"/>
</dbReference>
<dbReference type="Pfam" id="PF02911">
    <property type="entry name" value="Formyl_trans_C"/>
    <property type="match status" value="1"/>
</dbReference>